<feature type="compositionally biased region" description="Basic and acidic residues" evidence="1">
    <location>
        <begin position="13"/>
        <end position="29"/>
    </location>
</feature>
<sequence>MSRIPNKAMKHATSNEESHMSQQEGRMDQEGGQMGQEEGGSWRRSFAQMSQQMSDGATRVADKARERPVAALAVGGAVLGAVAAAAVPLFRWSRDGETAGRSGKSAKAASARKSSDGAKARGKKKQ</sequence>
<organism evidence="3 4">
    <name type="scientific">Allosphingosinicella flava</name>
    <dbReference type="NCBI Taxonomy" id="2771430"/>
    <lineage>
        <taxon>Bacteria</taxon>
        <taxon>Pseudomonadati</taxon>
        <taxon>Pseudomonadota</taxon>
        <taxon>Alphaproteobacteria</taxon>
        <taxon>Sphingomonadales</taxon>
        <taxon>Sphingomonadaceae</taxon>
        <taxon>Allosphingosinicella</taxon>
    </lineage>
</organism>
<keyword evidence="2" id="KW-0472">Membrane</keyword>
<dbReference type="Proteomes" id="UP000594873">
    <property type="component" value="Chromosome"/>
</dbReference>
<feature type="region of interest" description="Disordered" evidence="1">
    <location>
        <begin position="91"/>
        <end position="126"/>
    </location>
</feature>
<evidence type="ECO:0000256" key="1">
    <source>
        <dbReference type="SAM" id="MobiDB-lite"/>
    </source>
</evidence>
<gene>
    <name evidence="3" type="ORF">IC614_07585</name>
</gene>
<evidence type="ECO:0000313" key="3">
    <source>
        <dbReference type="EMBL" id="QPQ54226.1"/>
    </source>
</evidence>
<feature type="region of interest" description="Disordered" evidence="1">
    <location>
        <begin position="1"/>
        <end position="41"/>
    </location>
</feature>
<proteinExistence type="predicted"/>
<protein>
    <submittedName>
        <fullName evidence="3">Uncharacterized protein</fullName>
    </submittedName>
</protein>
<reference evidence="3 4" key="1">
    <citation type="submission" date="2020-11" db="EMBL/GenBank/DDBJ databases">
        <title>Genome seq and assembly of Sphingosinicella sp.</title>
        <authorList>
            <person name="Chhetri G."/>
        </authorList>
    </citation>
    <scope>NUCLEOTIDE SEQUENCE [LARGE SCALE GENOMIC DNA]</scope>
    <source>
        <strain evidence="3 4">UDD2</strain>
    </source>
</reference>
<dbReference type="EMBL" id="CP065592">
    <property type="protein sequence ID" value="QPQ54226.1"/>
    <property type="molecule type" value="Genomic_DNA"/>
</dbReference>
<name>A0A7T2GHZ3_9SPHN</name>
<keyword evidence="4" id="KW-1185">Reference proteome</keyword>
<feature type="transmembrane region" description="Helical" evidence="2">
    <location>
        <begin position="69"/>
        <end position="90"/>
    </location>
</feature>
<evidence type="ECO:0000313" key="4">
    <source>
        <dbReference type="Proteomes" id="UP000594873"/>
    </source>
</evidence>
<dbReference type="AlphaFoldDB" id="A0A7T2GHZ3"/>
<feature type="compositionally biased region" description="Low complexity" evidence="1">
    <location>
        <begin position="99"/>
        <end position="112"/>
    </location>
</feature>
<accession>A0A7T2GHZ3</accession>
<dbReference type="RefSeq" id="WP_200970753.1">
    <property type="nucleotide sequence ID" value="NZ_CP065592.1"/>
</dbReference>
<evidence type="ECO:0000256" key="2">
    <source>
        <dbReference type="SAM" id="Phobius"/>
    </source>
</evidence>
<keyword evidence="2" id="KW-1133">Transmembrane helix</keyword>
<keyword evidence="2" id="KW-0812">Transmembrane</keyword>
<dbReference type="KEGG" id="sflv:IC614_07585"/>